<dbReference type="GO" id="GO:0016020">
    <property type="term" value="C:membrane"/>
    <property type="evidence" value="ECO:0007669"/>
    <property type="project" value="InterPro"/>
</dbReference>
<accession>A0A840G696</accession>
<dbReference type="CDD" id="cd16917">
    <property type="entry name" value="HATPase_UhpB-NarQ-NarX-like"/>
    <property type="match status" value="1"/>
</dbReference>
<keyword evidence="3" id="KW-0902">Two-component regulatory system</keyword>
<evidence type="ECO:0000259" key="4">
    <source>
        <dbReference type="SMART" id="SM00387"/>
    </source>
</evidence>
<comment type="caution">
    <text evidence="5">The sequence shown here is derived from an EMBL/GenBank/DDBJ whole genome shotgun (WGS) entry which is preliminary data.</text>
</comment>
<keyword evidence="2 5" id="KW-0418">Kinase</keyword>
<dbReference type="GO" id="GO:0000155">
    <property type="term" value="F:phosphorelay sensor kinase activity"/>
    <property type="evidence" value="ECO:0007669"/>
    <property type="project" value="InterPro"/>
</dbReference>
<reference evidence="5 6" key="1">
    <citation type="submission" date="2020-08" db="EMBL/GenBank/DDBJ databases">
        <title>Genome sequencing of Purple Non-Sulfur Bacteria from various extreme environments.</title>
        <authorList>
            <person name="Mayer M."/>
        </authorList>
    </citation>
    <scope>NUCLEOTIDE SEQUENCE [LARGE SCALE GENOMIC DNA]</scope>
    <source>
        <strain evidence="5 6">2761</strain>
    </source>
</reference>
<evidence type="ECO:0000256" key="1">
    <source>
        <dbReference type="ARBA" id="ARBA00022679"/>
    </source>
</evidence>
<dbReference type="OrthoDB" id="9792869at2"/>
<feature type="domain" description="Histidine kinase/HSP90-like ATPase" evidence="4">
    <location>
        <begin position="150"/>
        <end position="244"/>
    </location>
</feature>
<evidence type="ECO:0000313" key="5">
    <source>
        <dbReference type="EMBL" id="MBB4247405.1"/>
    </source>
</evidence>
<dbReference type="InterPro" id="IPR036890">
    <property type="entry name" value="HATPase_C_sf"/>
</dbReference>
<dbReference type="InterPro" id="IPR011712">
    <property type="entry name" value="Sig_transdc_His_kin_sub3_dim/P"/>
</dbReference>
<gene>
    <name evidence="5" type="ORF">GGD90_001776</name>
</gene>
<evidence type="ECO:0000256" key="3">
    <source>
        <dbReference type="ARBA" id="ARBA00023012"/>
    </source>
</evidence>
<proteinExistence type="predicted"/>
<keyword evidence="1" id="KW-0808">Transferase</keyword>
<dbReference type="InterPro" id="IPR003594">
    <property type="entry name" value="HATPase_dom"/>
</dbReference>
<dbReference type="EMBL" id="JACIGE010000005">
    <property type="protein sequence ID" value="MBB4247405.1"/>
    <property type="molecule type" value="Genomic_DNA"/>
</dbReference>
<evidence type="ECO:0000256" key="2">
    <source>
        <dbReference type="ARBA" id="ARBA00022777"/>
    </source>
</evidence>
<dbReference type="AlphaFoldDB" id="A0A840G696"/>
<dbReference type="Pfam" id="PF07730">
    <property type="entry name" value="HisKA_3"/>
    <property type="match status" value="1"/>
</dbReference>
<dbReference type="InterPro" id="IPR050482">
    <property type="entry name" value="Sensor_HK_TwoCompSys"/>
</dbReference>
<dbReference type="RefSeq" id="WP_153116167.1">
    <property type="nucleotide sequence ID" value="NZ_JACIGE010000005.1"/>
</dbReference>
<dbReference type="Gene3D" id="1.20.5.1930">
    <property type="match status" value="1"/>
</dbReference>
<dbReference type="Pfam" id="PF02518">
    <property type="entry name" value="HATPase_c"/>
    <property type="match status" value="1"/>
</dbReference>
<dbReference type="Gene3D" id="3.30.565.10">
    <property type="entry name" value="Histidine kinase-like ATPase, C-terminal domain"/>
    <property type="match status" value="1"/>
</dbReference>
<protein>
    <submittedName>
        <fullName evidence="5">Signal transduction histidine kinase</fullName>
    </submittedName>
</protein>
<dbReference type="PANTHER" id="PTHR24421">
    <property type="entry name" value="NITRATE/NITRITE SENSOR PROTEIN NARX-RELATED"/>
    <property type="match status" value="1"/>
</dbReference>
<dbReference type="SMART" id="SM00387">
    <property type="entry name" value="HATPase_c"/>
    <property type="match status" value="1"/>
</dbReference>
<dbReference type="SUPFAM" id="SSF55874">
    <property type="entry name" value="ATPase domain of HSP90 chaperone/DNA topoisomerase II/histidine kinase"/>
    <property type="match status" value="1"/>
</dbReference>
<sequence>MRKNLSVVRNALARPVKLIGQIEDISGLKEAQSAAFSRSLVAAQEAERKRIAHELHDEIGQSLTALKITLGRARKVVSEPSAQESLDHAQWIISSLMNEIRGIAHRLRPPELDQLGLTATLRTYLEKTLRAGDVKISFTSDVGDARFSPDIELCCFRVTQEAATNCLRHAAARRFEVELRLESERLCLTIRDDGAGFDLAAQKDSGSLGLIGMRERVKAVGGKLVINSCPRLGTEILARFPIRFFTGVPIAGASS</sequence>
<dbReference type="Proteomes" id="UP000587070">
    <property type="component" value="Unassembled WGS sequence"/>
</dbReference>
<organism evidence="5 6">
    <name type="scientific">Rhodocyclus tenuis</name>
    <name type="common">Rhodospirillum tenue</name>
    <dbReference type="NCBI Taxonomy" id="1066"/>
    <lineage>
        <taxon>Bacteria</taxon>
        <taxon>Pseudomonadati</taxon>
        <taxon>Pseudomonadota</taxon>
        <taxon>Betaproteobacteria</taxon>
        <taxon>Rhodocyclales</taxon>
        <taxon>Rhodocyclaceae</taxon>
        <taxon>Rhodocyclus</taxon>
    </lineage>
</organism>
<name>A0A840G696_RHOTE</name>
<dbReference type="GO" id="GO:0046983">
    <property type="term" value="F:protein dimerization activity"/>
    <property type="evidence" value="ECO:0007669"/>
    <property type="project" value="InterPro"/>
</dbReference>
<evidence type="ECO:0000313" key="6">
    <source>
        <dbReference type="Proteomes" id="UP000587070"/>
    </source>
</evidence>
<keyword evidence="6" id="KW-1185">Reference proteome</keyword>